<evidence type="ECO:0000313" key="1">
    <source>
        <dbReference type="EMBL" id="MBX72522.1"/>
    </source>
</evidence>
<name>A0A2P2QZV3_RHIMU</name>
<sequence length="49" mass="5629">MQPVFLFPISFTVYLEFSSFHSKCEKCASLTQCKLSNKEKDATLPLIQE</sequence>
<reference evidence="1" key="1">
    <citation type="submission" date="2018-02" db="EMBL/GenBank/DDBJ databases">
        <title>Rhizophora mucronata_Transcriptome.</title>
        <authorList>
            <person name="Meera S.P."/>
            <person name="Sreeshan A."/>
            <person name="Augustine A."/>
        </authorList>
    </citation>
    <scope>NUCLEOTIDE SEQUENCE</scope>
    <source>
        <tissue evidence="1">Leaf</tissue>
    </source>
</reference>
<dbReference type="AlphaFoldDB" id="A0A2P2QZV3"/>
<accession>A0A2P2QZV3</accession>
<proteinExistence type="predicted"/>
<protein>
    <submittedName>
        <fullName evidence="1">Uncharacterized protein</fullName>
    </submittedName>
</protein>
<dbReference type="EMBL" id="GGEC01092038">
    <property type="protein sequence ID" value="MBX72522.1"/>
    <property type="molecule type" value="Transcribed_RNA"/>
</dbReference>
<organism evidence="1">
    <name type="scientific">Rhizophora mucronata</name>
    <name type="common">Asiatic mangrove</name>
    <dbReference type="NCBI Taxonomy" id="61149"/>
    <lineage>
        <taxon>Eukaryota</taxon>
        <taxon>Viridiplantae</taxon>
        <taxon>Streptophyta</taxon>
        <taxon>Embryophyta</taxon>
        <taxon>Tracheophyta</taxon>
        <taxon>Spermatophyta</taxon>
        <taxon>Magnoliopsida</taxon>
        <taxon>eudicotyledons</taxon>
        <taxon>Gunneridae</taxon>
        <taxon>Pentapetalae</taxon>
        <taxon>rosids</taxon>
        <taxon>fabids</taxon>
        <taxon>Malpighiales</taxon>
        <taxon>Rhizophoraceae</taxon>
        <taxon>Rhizophora</taxon>
    </lineage>
</organism>